<comment type="subcellular location">
    <subcellularLocation>
        <location evidence="1">Cell membrane</location>
        <topology evidence="1">Multi-pass membrane protein</topology>
    </subcellularLocation>
</comment>
<dbReference type="SUPFAM" id="SSF81321">
    <property type="entry name" value="Family A G protein-coupled receptor-like"/>
    <property type="match status" value="1"/>
</dbReference>
<feature type="transmembrane region" description="Helical" evidence="9">
    <location>
        <begin position="80"/>
        <end position="103"/>
    </location>
</feature>
<keyword evidence="7 11" id="KW-0675">Receptor</keyword>
<feature type="transmembrane region" description="Helical" evidence="9">
    <location>
        <begin position="123"/>
        <end position="152"/>
    </location>
</feature>
<evidence type="ECO:0000256" key="6">
    <source>
        <dbReference type="ARBA" id="ARBA00023136"/>
    </source>
</evidence>
<keyword evidence="6 9" id="KW-0472">Membrane</keyword>
<dbReference type="GO" id="GO:0005886">
    <property type="term" value="C:plasma membrane"/>
    <property type="evidence" value="ECO:0007669"/>
    <property type="project" value="UniProtKB-SubCell"/>
</dbReference>
<evidence type="ECO:0000256" key="3">
    <source>
        <dbReference type="ARBA" id="ARBA00022692"/>
    </source>
</evidence>
<accession>A0AAV4EPG6</accession>
<evidence type="ECO:0000256" key="4">
    <source>
        <dbReference type="ARBA" id="ARBA00022989"/>
    </source>
</evidence>
<feature type="transmembrane region" description="Helical" evidence="9">
    <location>
        <begin position="209"/>
        <end position="234"/>
    </location>
</feature>
<evidence type="ECO:0000313" key="12">
    <source>
        <dbReference type="Proteomes" id="UP000762676"/>
    </source>
</evidence>
<feature type="transmembrane region" description="Helical" evidence="9">
    <location>
        <begin position="275"/>
        <end position="295"/>
    </location>
</feature>
<keyword evidence="12" id="KW-1185">Reference proteome</keyword>
<dbReference type="PRINTS" id="PR00237">
    <property type="entry name" value="GPCRRHODOPSN"/>
</dbReference>
<protein>
    <submittedName>
        <fullName evidence="11">Chemosensory receptor A</fullName>
    </submittedName>
</protein>
<evidence type="ECO:0000256" key="2">
    <source>
        <dbReference type="ARBA" id="ARBA00022475"/>
    </source>
</evidence>
<keyword evidence="3 9" id="KW-0812">Transmembrane</keyword>
<keyword evidence="2" id="KW-1003">Cell membrane</keyword>
<feature type="domain" description="G-protein coupled receptors family 1 profile" evidence="10">
    <location>
        <begin position="59"/>
        <end position="334"/>
    </location>
</feature>
<keyword evidence="5" id="KW-0297">G-protein coupled receptor</keyword>
<evidence type="ECO:0000256" key="1">
    <source>
        <dbReference type="ARBA" id="ARBA00004651"/>
    </source>
</evidence>
<dbReference type="Gene3D" id="1.20.1070.10">
    <property type="entry name" value="Rhodopsin 7-helix transmembrane proteins"/>
    <property type="match status" value="1"/>
</dbReference>
<dbReference type="InterPro" id="IPR000276">
    <property type="entry name" value="GPCR_Rhodpsn"/>
</dbReference>
<dbReference type="PROSITE" id="PS50262">
    <property type="entry name" value="G_PROTEIN_RECEP_F1_2"/>
    <property type="match status" value="1"/>
</dbReference>
<evidence type="ECO:0000256" key="5">
    <source>
        <dbReference type="ARBA" id="ARBA00023040"/>
    </source>
</evidence>
<dbReference type="GO" id="GO:0008528">
    <property type="term" value="F:G protein-coupled peptide receptor activity"/>
    <property type="evidence" value="ECO:0007669"/>
    <property type="project" value="TreeGrafter"/>
</dbReference>
<evidence type="ECO:0000313" key="11">
    <source>
        <dbReference type="EMBL" id="GFR62922.1"/>
    </source>
</evidence>
<feature type="transmembrane region" description="Helical" evidence="9">
    <location>
        <begin position="164"/>
        <end position="189"/>
    </location>
</feature>
<reference evidence="11 12" key="1">
    <citation type="journal article" date="2021" name="Elife">
        <title>Chloroplast acquisition without the gene transfer in kleptoplastic sea slugs, Plakobranchus ocellatus.</title>
        <authorList>
            <person name="Maeda T."/>
            <person name="Takahashi S."/>
            <person name="Yoshida T."/>
            <person name="Shimamura S."/>
            <person name="Takaki Y."/>
            <person name="Nagai Y."/>
            <person name="Toyoda A."/>
            <person name="Suzuki Y."/>
            <person name="Arimoto A."/>
            <person name="Ishii H."/>
            <person name="Satoh N."/>
            <person name="Nishiyama T."/>
            <person name="Hasebe M."/>
            <person name="Maruyama T."/>
            <person name="Minagawa J."/>
            <person name="Obokata J."/>
            <person name="Shigenobu S."/>
        </authorList>
    </citation>
    <scope>NUCLEOTIDE SEQUENCE [LARGE SCALE GENOMIC DNA]</scope>
</reference>
<comment type="caution">
    <text evidence="11">The sequence shown here is derived from an EMBL/GenBank/DDBJ whole genome shotgun (WGS) entry which is preliminary data.</text>
</comment>
<dbReference type="PANTHER" id="PTHR24230">
    <property type="entry name" value="G-PROTEIN COUPLED RECEPTOR"/>
    <property type="match status" value="1"/>
</dbReference>
<sequence length="357" mass="39867">MEAANVTTSMTPEAANVTTSITSLFFTRRETISDEALVYLGLAFKVIINPILAFLGIVANLINITVFFKMGLSDGVTQNFFILSITDGLMCVFSEINSITYILQTQVYSGTSVYVEFVHLACFLAATFPQTISLITTVVIAVVRCCCVAMPLQVKYLLTARRQLAAILVFSTSALSMLLYAFTPIKVAFVHNDRVNSSLPMFLEIRWTAYTLFTNIFFYIGFVVAIICVIILTISLNRSSKFRETSTSAKTTEPSTDTSGQAKEGSKETRIVKTVVFLCIIFILCYMPTLVFALFGQVEPEFKSTGFYRNANIFLLMFLEMSMMVNANVNIFVYLLFNSRYRDVFKTVFSITAPAQP</sequence>
<dbReference type="SMART" id="SM01381">
    <property type="entry name" value="7TM_GPCR_Srsx"/>
    <property type="match status" value="1"/>
</dbReference>
<organism evidence="11 12">
    <name type="scientific">Elysia marginata</name>
    <dbReference type="NCBI Taxonomy" id="1093978"/>
    <lineage>
        <taxon>Eukaryota</taxon>
        <taxon>Metazoa</taxon>
        <taxon>Spiralia</taxon>
        <taxon>Lophotrochozoa</taxon>
        <taxon>Mollusca</taxon>
        <taxon>Gastropoda</taxon>
        <taxon>Heterobranchia</taxon>
        <taxon>Euthyneura</taxon>
        <taxon>Panpulmonata</taxon>
        <taxon>Sacoglossa</taxon>
        <taxon>Placobranchoidea</taxon>
        <taxon>Plakobranchidae</taxon>
        <taxon>Elysia</taxon>
    </lineage>
</organism>
<keyword evidence="8" id="KW-0807">Transducer</keyword>
<dbReference type="AlphaFoldDB" id="A0AAV4EPG6"/>
<evidence type="ECO:0000256" key="7">
    <source>
        <dbReference type="ARBA" id="ARBA00023170"/>
    </source>
</evidence>
<evidence type="ECO:0000256" key="8">
    <source>
        <dbReference type="ARBA" id="ARBA00023224"/>
    </source>
</evidence>
<evidence type="ECO:0000259" key="10">
    <source>
        <dbReference type="PROSITE" id="PS50262"/>
    </source>
</evidence>
<dbReference type="Pfam" id="PF00001">
    <property type="entry name" value="7tm_1"/>
    <property type="match status" value="1"/>
</dbReference>
<name>A0AAV4EPG6_9GAST</name>
<feature type="transmembrane region" description="Helical" evidence="9">
    <location>
        <begin position="47"/>
        <end position="68"/>
    </location>
</feature>
<proteinExistence type="predicted"/>
<feature type="transmembrane region" description="Helical" evidence="9">
    <location>
        <begin position="315"/>
        <end position="337"/>
    </location>
</feature>
<dbReference type="InterPro" id="IPR017452">
    <property type="entry name" value="GPCR_Rhodpsn_7TM"/>
</dbReference>
<dbReference type="EMBL" id="BMAT01003821">
    <property type="protein sequence ID" value="GFR62922.1"/>
    <property type="molecule type" value="Genomic_DNA"/>
</dbReference>
<dbReference type="Proteomes" id="UP000762676">
    <property type="component" value="Unassembled WGS sequence"/>
</dbReference>
<gene>
    <name evidence="11" type="ORF">ElyMa_001882400</name>
</gene>
<evidence type="ECO:0000256" key="9">
    <source>
        <dbReference type="SAM" id="Phobius"/>
    </source>
</evidence>
<keyword evidence="4 9" id="KW-1133">Transmembrane helix</keyword>
<dbReference type="GO" id="GO:0007218">
    <property type="term" value="P:neuropeptide signaling pathway"/>
    <property type="evidence" value="ECO:0007669"/>
    <property type="project" value="TreeGrafter"/>
</dbReference>